<comment type="function">
    <text evidence="1 6">Exhibits S-adenosyl-L-methionine-dependent methyltransferase activity.</text>
</comment>
<dbReference type="RefSeq" id="WP_067999483.1">
    <property type="nucleotide sequence ID" value="NZ_QQBC01000004.1"/>
</dbReference>
<gene>
    <name evidence="7" type="ORF">DFR76_104215</name>
</gene>
<dbReference type="EMBL" id="QQBC01000004">
    <property type="protein sequence ID" value="RDI66469.1"/>
    <property type="molecule type" value="Genomic_DNA"/>
</dbReference>
<evidence type="ECO:0000256" key="1">
    <source>
        <dbReference type="ARBA" id="ARBA00003907"/>
    </source>
</evidence>
<evidence type="ECO:0000256" key="5">
    <source>
        <dbReference type="ARBA" id="ARBA00022691"/>
    </source>
</evidence>
<keyword evidence="8" id="KW-1185">Reference proteome</keyword>
<keyword evidence="3 6" id="KW-0489">Methyltransferase</keyword>
<accession>A0A370I6Y1</accession>
<keyword evidence="4 7" id="KW-0808">Transferase</keyword>
<proteinExistence type="inferred from homology"/>
<dbReference type="EC" id="2.1.1.-" evidence="6"/>
<comment type="similarity">
    <text evidence="2 6">Belongs to the UPF0677 family.</text>
</comment>
<evidence type="ECO:0000256" key="6">
    <source>
        <dbReference type="RuleBase" id="RU362030"/>
    </source>
</evidence>
<dbReference type="InterPro" id="IPR029063">
    <property type="entry name" value="SAM-dependent_MTases_sf"/>
</dbReference>
<sequence>MDHAHSASDGDRPPRLAVKGVSRTALAAALARAAHQVVDRAEILRDTLALEFAGVTASAFDDLDRVDVLFPPEARLFVAARQRIAEDALAARSPTTQVVILGAGLDTLGYRAAQRGRRVFELDHPVTQRWKLDRFAAAERPLPPDLRLVPIDFEQDTLADALARAGFDRTAPAFFTWLGVVPYLTIDTVVDTLRFVAEQRAPVDIVLDYSEPLHVLPEDRRTRMRELMTFLEGLGEPWLTLLTRRHMAEILRACGFDTIQDAAHTDLLRKYSTTYTGENYDSHVVVASRSKRPLEHTANVGDHSRTEP</sequence>
<dbReference type="InterPro" id="IPR011610">
    <property type="entry name" value="SAM_mthyl_Trfase_ML2640-like"/>
</dbReference>
<dbReference type="InterPro" id="IPR007213">
    <property type="entry name" value="Ppm1/Ppm2/Tcmp"/>
</dbReference>
<protein>
    <recommendedName>
        <fullName evidence="6">S-adenosyl-L-methionine-dependent methyltransferase</fullName>
        <ecNumber evidence="6">2.1.1.-</ecNumber>
    </recommendedName>
</protein>
<dbReference type="AlphaFoldDB" id="A0A370I6Y1"/>
<dbReference type="Gene3D" id="3.40.50.150">
    <property type="entry name" value="Vaccinia Virus protein VP39"/>
    <property type="match status" value="1"/>
</dbReference>
<comment type="caution">
    <text evidence="7">The sequence shown here is derived from an EMBL/GenBank/DDBJ whole genome shotgun (WGS) entry which is preliminary data.</text>
</comment>
<dbReference type="PANTHER" id="PTHR43619:SF2">
    <property type="entry name" value="S-ADENOSYL-L-METHIONINE-DEPENDENT METHYLTRANSFERASES SUPERFAMILY PROTEIN"/>
    <property type="match status" value="1"/>
</dbReference>
<evidence type="ECO:0000256" key="4">
    <source>
        <dbReference type="ARBA" id="ARBA00022679"/>
    </source>
</evidence>
<reference evidence="7 8" key="1">
    <citation type="submission" date="2018-07" db="EMBL/GenBank/DDBJ databases">
        <title>Genomic Encyclopedia of Type Strains, Phase IV (KMG-IV): sequencing the most valuable type-strain genomes for metagenomic binning, comparative biology and taxonomic classification.</title>
        <authorList>
            <person name="Goeker M."/>
        </authorList>
    </citation>
    <scope>NUCLEOTIDE SEQUENCE [LARGE SCALE GENOMIC DNA]</scope>
    <source>
        <strain evidence="7 8">DSM 44290</strain>
    </source>
</reference>
<dbReference type="STRING" id="1210086.GCA_001613105_03836"/>
<dbReference type="NCBIfam" id="TIGR00027">
    <property type="entry name" value="mthyl_TIGR00027"/>
    <property type="match status" value="1"/>
</dbReference>
<name>A0A370I6Y1_9NOCA</name>
<organism evidence="7 8">
    <name type="scientific">Nocardia pseudobrasiliensis</name>
    <dbReference type="NCBI Taxonomy" id="45979"/>
    <lineage>
        <taxon>Bacteria</taxon>
        <taxon>Bacillati</taxon>
        <taxon>Actinomycetota</taxon>
        <taxon>Actinomycetes</taxon>
        <taxon>Mycobacteriales</taxon>
        <taxon>Nocardiaceae</taxon>
        <taxon>Nocardia</taxon>
    </lineage>
</organism>
<dbReference type="PANTHER" id="PTHR43619">
    <property type="entry name" value="S-ADENOSYL-L-METHIONINE-DEPENDENT METHYLTRANSFERASE YKTD-RELATED"/>
    <property type="match status" value="1"/>
</dbReference>
<evidence type="ECO:0000256" key="3">
    <source>
        <dbReference type="ARBA" id="ARBA00022603"/>
    </source>
</evidence>
<keyword evidence="5 6" id="KW-0949">S-adenosyl-L-methionine</keyword>
<evidence type="ECO:0000313" key="7">
    <source>
        <dbReference type="EMBL" id="RDI66469.1"/>
    </source>
</evidence>
<dbReference type="Pfam" id="PF04072">
    <property type="entry name" value="LCM"/>
    <property type="match status" value="1"/>
</dbReference>
<dbReference type="SUPFAM" id="SSF53335">
    <property type="entry name" value="S-adenosyl-L-methionine-dependent methyltransferases"/>
    <property type="match status" value="1"/>
</dbReference>
<dbReference type="GO" id="GO:0032259">
    <property type="term" value="P:methylation"/>
    <property type="evidence" value="ECO:0007669"/>
    <property type="project" value="UniProtKB-KW"/>
</dbReference>
<evidence type="ECO:0000256" key="2">
    <source>
        <dbReference type="ARBA" id="ARBA00008138"/>
    </source>
</evidence>
<dbReference type="GO" id="GO:0008168">
    <property type="term" value="F:methyltransferase activity"/>
    <property type="evidence" value="ECO:0007669"/>
    <property type="project" value="UniProtKB-UniRule"/>
</dbReference>
<dbReference type="Proteomes" id="UP000254869">
    <property type="component" value="Unassembled WGS sequence"/>
</dbReference>
<evidence type="ECO:0000313" key="8">
    <source>
        <dbReference type="Proteomes" id="UP000254869"/>
    </source>
</evidence>